<gene>
    <name evidence="11" type="ORF">AAP_00271</name>
</gene>
<evidence type="ECO:0000256" key="3">
    <source>
        <dbReference type="ARBA" id="ARBA00012834"/>
    </source>
</evidence>
<proteinExistence type="inferred from homology"/>
<evidence type="ECO:0000256" key="10">
    <source>
        <dbReference type="SAM" id="MobiDB-lite"/>
    </source>
</evidence>
<dbReference type="Proteomes" id="UP000242877">
    <property type="component" value="Unassembled WGS sequence"/>
</dbReference>
<accession>A0A166PNG7</accession>
<evidence type="ECO:0000256" key="1">
    <source>
        <dbReference type="ARBA" id="ARBA00000724"/>
    </source>
</evidence>
<feature type="compositionally biased region" description="Low complexity" evidence="10">
    <location>
        <begin position="23"/>
        <end position="36"/>
    </location>
</feature>
<feature type="binding site" evidence="9">
    <location>
        <position position="90"/>
    </location>
    <ligand>
        <name>S-adenosyl-L-methionine</name>
        <dbReference type="ChEBI" id="CHEBI:59789"/>
    </ligand>
</feature>
<dbReference type="EC" id="2.1.1.233" evidence="3 8"/>
<dbReference type="SUPFAM" id="SSF53335">
    <property type="entry name" value="S-adenosyl-L-methionine-dependent methyltransferases"/>
    <property type="match status" value="1"/>
</dbReference>
<feature type="compositionally biased region" description="Basic and acidic residues" evidence="10">
    <location>
        <begin position="37"/>
        <end position="47"/>
    </location>
</feature>
<dbReference type="InterPro" id="IPR016651">
    <property type="entry name" value="LCMT1"/>
</dbReference>
<evidence type="ECO:0000313" key="12">
    <source>
        <dbReference type="Proteomes" id="UP000242877"/>
    </source>
</evidence>
<keyword evidence="5 8" id="KW-0489">Methyltransferase</keyword>
<evidence type="ECO:0000256" key="2">
    <source>
        <dbReference type="ARBA" id="ARBA00010703"/>
    </source>
</evidence>
<dbReference type="InterPro" id="IPR007213">
    <property type="entry name" value="Ppm1/Ppm2/Tcmp"/>
</dbReference>
<dbReference type="Pfam" id="PF04072">
    <property type="entry name" value="LCM"/>
    <property type="match status" value="1"/>
</dbReference>
<feature type="region of interest" description="Disordered" evidence="10">
    <location>
        <begin position="1"/>
        <end position="47"/>
    </location>
</feature>
<dbReference type="OrthoDB" id="203237at2759"/>
<comment type="caution">
    <text evidence="11">The sequence shown here is derived from an EMBL/GenBank/DDBJ whole genome shotgun (WGS) entry which is preliminary data.</text>
</comment>
<comment type="function">
    <text evidence="8">Methylates the carboxyl group of the C-terminal leucine residue of protein phosphatase 2A catalytic subunits to form alpha-leucine ester residues.</text>
</comment>
<evidence type="ECO:0000256" key="9">
    <source>
        <dbReference type="PIRSR" id="PIRSR016305-1"/>
    </source>
</evidence>
<sequence length="365" mass="41157">MAAPSIPNLNSLRRGNPRGRGGLQSRRGGRAANAASSKDEVVQRTDTDASVSRLSAVELGYFEDPFSRALCPNAVGVRRQPIINRGTYVRSSTIDALVNRFLDSCPNKRKQIISLGAGSDTRPFRIFTARGKADIVYHELDFSANTKKKIQHILSVPILMRGLSIEKPSDLNISEDRDALQSPHYHIHPIDLRSLSLDTPTDHLAGVDPSLPTLMISECCLIYLPPKEADNVLEYFTQKLFPSTTPLSFVLYEPINPHDAFGRTMVANLATRGIILETLDKYDSLDRERKRLLDVGLTSGQKAGDIDFLWEKWTTQDEKDRVARIEMLDEIEEWKLLSQHYCVAWGWREPQDSHIFDSWETLPSQ</sequence>
<keyword evidence="6 8" id="KW-0808">Transferase</keyword>
<organism evidence="11 12">
    <name type="scientific">Ascosphaera apis ARSEF 7405</name>
    <dbReference type="NCBI Taxonomy" id="392613"/>
    <lineage>
        <taxon>Eukaryota</taxon>
        <taxon>Fungi</taxon>
        <taxon>Dikarya</taxon>
        <taxon>Ascomycota</taxon>
        <taxon>Pezizomycotina</taxon>
        <taxon>Eurotiomycetes</taxon>
        <taxon>Eurotiomycetidae</taxon>
        <taxon>Onygenales</taxon>
        <taxon>Ascosphaeraceae</taxon>
        <taxon>Ascosphaera</taxon>
    </lineage>
</organism>
<dbReference type="EMBL" id="AZGZ01000001">
    <property type="protein sequence ID" value="KZZ98010.1"/>
    <property type="molecule type" value="Genomic_DNA"/>
</dbReference>
<evidence type="ECO:0000256" key="5">
    <source>
        <dbReference type="ARBA" id="ARBA00022603"/>
    </source>
</evidence>
<reference evidence="11 12" key="1">
    <citation type="journal article" date="2016" name="Genome Biol. Evol.">
        <title>Divergent and convergent evolution of fungal pathogenicity.</title>
        <authorList>
            <person name="Shang Y."/>
            <person name="Xiao G."/>
            <person name="Zheng P."/>
            <person name="Cen K."/>
            <person name="Zhan S."/>
            <person name="Wang C."/>
        </authorList>
    </citation>
    <scope>NUCLEOTIDE SEQUENCE [LARGE SCALE GENOMIC DNA]</scope>
    <source>
        <strain evidence="11 12">ARSEF 7405</strain>
    </source>
</reference>
<dbReference type="PANTHER" id="PTHR13600">
    <property type="entry name" value="LEUCINE CARBOXYL METHYLTRANSFERASE"/>
    <property type="match status" value="1"/>
</dbReference>
<name>A0A166PNG7_9EURO</name>
<feature type="binding site" evidence="9">
    <location>
        <position position="116"/>
    </location>
    <ligand>
        <name>S-adenosyl-L-methionine</name>
        <dbReference type="ChEBI" id="CHEBI:59789"/>
    </ligand>
</feature>
<dbReference type="InterPro" id="IPR029063">
    <property type="entry name" value="SAM-dependent_MTases_sf"/>
</dbReference>
<protein>
    <recommendedName>
        <fullName evidence="4 8">Leucine carboxyl methyltransferase 1</fullName>
        <ecNumber evidence="3 8">2.1.1.233</ecNumber>
    </recommendedName>
</protein>
<dbReference type="PANTHER" id="PTHR13600:SF21">
    <property type="entry name" value="LEUCINE CARBOXYL METHYLTRANSFERASE 1"/>
    <property type="match status" value="1"/>
</dbReference>
<dbReference type="VEuPathDB" id="FungiDB:AAP_00271"/>
<dbReference type="AlphaFoldDB" id="A0A166PNG7"/>
<evidence type="ECO:0000313" key="11">
    <source>
        <dbReference type="EMBL" id="KZZ98010.1"/>
    </source>
</evidence>
<comment type="similarity">
    <text evidence="2 8">Belongs to the methyltransferase superfamily. LCMT family.</text>
</comment>
<evidence type="ECO:0000256" key="6">
    <source>
        <dbReference type="ARBA" id="ARBA00022679"/>
    </source>
</evidence>
<feature type="binding site" evidence="9">
    <location>
        <begin position="191"/>
        <end position="192"/>
    </location>
    <ligand>
        <name>S-adenosyl-L-methionine</name>
        <dbReference type="ChEBI" id="CHEBI:59789"/>
    </ligand>
</feature>
<dbReference type="Gene3D" id="3.40.50.150">
    <property type="entry name" value="Vaccinia Virus protein VP39"/>
    <property type="match status" value="1"/>
</dbReference>
<dbReference type="GO" id="GO:0032259">
    <property type="term" value="P:methylation"/>
    <property type="evidence" value="ECO:0007669"/>
    <property type="project" value="UniProtKB-KW"/>
</dbReference>
<keyword evidence="12" id="KW-1185">Reference proteome</keyword>
<dbReference type="GO" id="GO:0018423">
    <property type="term" value="F:protein C-terminal leucine carboxyl O-methyltransferase activity"/>
    <property type="evidence" value="ECO:0007669"/>
    <property type="project" value="UniProtKB-EC"/>
</dbReference>
<keyword evidence="7 8" id="KW-0949">S-adenosyl-L-methionine</keyword>
<evidence type="ECO:0000256" key="4">
    <source>
        <dbReference type="ARBA" id="ARBA00017497"/>
    </source>
</evidence>
<dbReference type="PIRSF" id="PIRSF016305">
    <property type="entry name" value="LCM_mtfrase"/>
    <property type="match status" value="1"/>
</dbReference>
<feature type="binding site" evidence="9">
    <location>
        <position position="218"/>
    </location>
    <ligand>
        <name>S-adenosyl-L-methionine</name>
        <dbReference type="ChEBI" id="CHEBI:59789"/>
    </ligand>
</feature>
<evidence type="ECO:0000256" key="8">
    <source>
        <dbReference type="PIRNR" id="PIRNR016305"/>
    </source>
</evidence>
<comment type="catalytic activity">
    <reaction evidence="1 8">
        <text>[phosphatase 2A protein]-C-terminal L-leucine + S-adenosyl-L-methionine = [phosphatase 2A protein]-C-terminal L-leucine methyl ester + S-adenosyl-L-homocysteine</text>
        <dbReference type="Rhea" id="RHEA:48544"/>
        <dbReference type="Rhea" id="RHEA-COMP:12134"/>
        <dbReference type="Rhea" id="RHEA-COMP:12135"/>
        <dbReference type="ChEBI" id="CHEBI:57856"/>
        <dbReference type="ChEBI" id="CHEBI:59789"/>
        <dbReference type="ChEBI" id="CHEBI:90516"/>
        <dbReference type="ChEBI" id="CHEBI:90517"/>
        <dbReference type="EC" id="2.1.1.233"/>
    </reaction>
</comment>
<evidence type="ECO:0000256" key="7">
    <source>
        <dbReference type="ARBA" id="ARBA00022691"/>
    </source>
</evidence>